<feature type="domain" description="Aminotransferase class I/classII large" evidence="8">
    <location>
        <begin position="63"/>
        <end position="390"/>
    </location>
</feature>
<dbReference type="InterPro" id="IPR050596">
    <property type="entry name" value="AspAT/PAT-like"/>
</dbReference>
<keyword evidence="10" id="KW-1185">Reference proteome</keyword>
<evidence type="ECO:0000256" key="3">
    <source>
        <dbReference type="ARBA" id="ARBA00012753"/>
    </source>
</evidence>
<evidence type="ECO:0000256" key="1">
    <source>
        <dbReference type="ARBA" id="ARBA00001933"/>
    </source>
</evidence>
<reference evidence="9 10" key="1">
    <citation type="submission" date="2015-03" db="EMBL/GenBank/DDBJ databases">
        <title>Genome Sequence of Kiloniella spongiae MEBiC09566, isolated from a marine sponge.</title>
        <authorList>
            <person name="Shao Z."/>
            <person name="Wang L."/>
            <person name="Li X."/>
        </authorList>
    </citation>
    <scope>NUCLEOTIDE SEQUENCE [LARGE SCALE GENOMIC DNA]</scope>
    <source>
        <strain evidence="9 10">MEBiC09566</strain>
    </source>
</reference>
<sequence>MSAQASVLKQFPPMGIYEILFSFLDTTNSYLGTNGTHPWAQGFPLTSRLPGAPALPDNVSFSSADMKYPPATGAPELLGVIRDYYNHYYGAKITTDNIAIFPGGRPAIFAILSFLNKNNEVLIEETEYTPYFDVLKLLECQTKLIPSNEANGFRPTITDYKRASSESDASKFVIKSNPCNPTGVTWIEDELKELVEFCSGDDHGGIIDEAYEFFHDPKPVSAIEHVKDLNETNLFIVGAATKGLQVPGMRTGWVIASEKNIEIFRNYSSLALGGVSRASQIYVSKMLGLDRVDQSRKAVGNYFNAQRKRYQTALEEMGVTLYTGPGGFYHWGRLPNGLKASELNTRLFKHNAAILPGTLCDMARRGDDGPMGELFRFSFGALLEEEFDETVKILKDCITEG</sequence>
<evidence type="ECO:0000313" key="9">
    <source>
        <dbReference type="EMBL" id="KLN59578.1"/>
    </source>
</evidence>
<dbReference type="EMBL" id="LAQL01000013">
    <property type="protein sequence ID" value="KLN59578.1"/>
    <property type="molecule type" value="Genomic_DNA"/>
</dbReference>
<evidence type="ECO:0000256" key="2">
    <source>
        <dbReference type="ARBA" id="ARBA00007441"/>
    </source>
</evidence>
<dbReference type="InterPro" id="IPR015421">
    <property type="entry name" value="PyrdxlP-dep_Trfase_major"/>
</dbReference>
<evidence type="ECO:0000256" key="7">
    <source>
        <dbReference type="ARBA" id="ARBA00049185"/>
    </source>
</evidence>
<evidence type="ECO:0000256" key="6">
    <source>
        <dbReference type="ARBA" id="ARBA00022898"/>
    </source>
</evidence>
<dbReference type="GO" id="GO:0004069">
    <property type="term" value="F:L-aspartate:2-oxoglutarate aminotransferase activity"/>
    <property type="evidence" value="ECO:0007669"/>
    <property type="project" value="UniProtKB-EC"/>
</dbReference>
<comment type="catalytic activity">
    <reaction evidence="7">
        <text>L-aspartate + 2-oxoglutarate = oxaloacetate + L-glutamate</text>
        <dbReference type="Rhea" id="RHEA:21824"/>
        <dbReference type="ChEBI" id="CHEBI:16452"/>
        <dbReference type="ChEBI" id="CHEBI:16810"/>
        <dbReference type="ChEBI" id="CHEBI:29985"/>
        <dbReference type="ChEBI" id="CHEBI:29991"/>
        <dbReference type="EC" id="2.6.1.1"/>
    </reaction>
</comment>
<dbReference type="AlphaFoldDB" id="A0A0H2MB77"/>
<dbReference type="GO" id="GO:0006520">
    <property type="term" value="P:amino acid metabolic process"/>
    <property type="evidence" value="ECO:0007669"/>
    <property type="project" value="InterPro"/>
</dbReference>
<keyword evidence="5" id="KW-0808">Transferase</keyword>
<accession>A0A0H2MB77</accession>
<comment type="similarity">
    <text evidence="2">Belongs to the class-I pyridoxal-phosphate-dependent aminotransferase family.</text>
</comment>
<comment type="caution">
    <text evidence="9">The sequence shown here is derived from an EMBL/GenBank/DDBJ whole genome shotgun (WGS) entry which is preliminary data.</text>
</comment>
<gene>
    <name evidence="9" type="ORF">WH96_17065</name>
</gene>
<keyword evidence="4" id="KW-0032">Aminotransferase</keyword>
<comment type="cofactor">
    <cofactor evidence="1">
        <name>pyridoxal 5'-phosphate</name>
        <dbReference type="ChEBI" id="CHEBI:597326"/>
    </cofactor>
</comment>
<name>A0A0H2MB77_9PROT</name>
<dbReference type="Pfam" id="PF00155">
    <property type="entry name" value="Aminotran_1_2"/>
    <property type="match status" value="1"/>
</dbReference>
<dbReference type="CDD" id="cd00609">
    <property type="entry name" value="AAT_like"/>
    <property type="match status" value="1"/>
</dbReference>
<dbReference type="RefSeq" id="WP_047765428.1">
    <property type="nucleotide sequence ID" value="NZ_LAQL01000013.1"/>
</dbReference>
<organism evidence="9 10">
    <name type="scientific">Kiloniella spongiae</name>
    <dbReference type="NCBI Taxonomy" id="1489064"/>
    <lineage>
        <taxon>Bacteria</taxon>
        <taxon>Pseudomonadati</taxon>
        <taxon>Pseudomonadota</taxon>
        <taxon>Alphaproteobacteria</taxon>
        <taxon>Rhodospirillales</taxon>
        <taxon>Kiloniellaceae</taxon>
        <taxon>Kiloniella</taxon>
    </lineage>
</organism>
<keyword evidence="6" id="KW-0663">Pyridoxal phosphate</keyword>
<protein>
    <recommendedName>
        <fullName evidence="3">aspartate transaminase</fullName>
        <ecNumber evidence="3">2.6.1.1</ecNumber>
    </recommendedName>
</protein>
<evidence type="ECO:0000313" key="10">
    <source>
        <dbReference type="Proteomes" id="UP000035444"/>
    </source>
</evidence>
<dbReference type="PANTHER" id="PTHR46383:SF1">
    <property type="entry name" value="ASPARTATE AMINOTRANSFERASE"/>
    <property type="match status" value="1"/>
</dbReference>
<evidence type="ECO:0000256" key="5">
    <source>
        <dbReference type="ARBA" id="ARBA00022679"/>
    </source>
</evidence>
<evidence type="ECO:0000256" key="4">
    <source>
        <dbReference type="ARBA" id="ARBA00022576"/>
    </source>
</evidence>
<dbReference type="Proteomes" id="UP000035444">
    <property type="component" value="Unassembled WGS sequence"/>
</dbReference>
<dbReference type="Gene3D" id="3.40.640.10">
    <property type="entry name" value="Type I PLP-dependent aspartate aminotransferase-like (Major domain)"/>
    <property type="match status" value="1"/>
</dbReference>
<dbReference type="EC" id="2.6.1.1" evidence="3"/>
<dbReference type="SUPFAM" id="SSF53383">
    <property type="entry name" value="PLP-dependent transferases"/>
    <property type="match status" value="1"/>
</dbReference>
<dbReference type="InterPro" id="IPR004839">
    <property type="entry name" value="Aminotransferase_I/II_large"/>
</dbReference>
<proteinExistence type="inferred from homology"/>
<evidence type="ECO:0000259" key="8">
    <source>
        <dbReference type="Pfam" id="PF00155"/>
    </source>
</evidence>
<dbReference type="STRING" id="1489064.WH96_17065"/>
<dbReference type="OrthoDB" id="9766084at2"/>
<dbReference type="GO" id="GO:0030170">
    <property type="term" value="F:pyridoxal phosphate binding"/>
    <property type="evidence" value="ECO:0007669"/>
    <property type="project" value="InterPro"/>
</dbReference>
<dbReference type="InterPro" id="IPR015424">
    <property type="entry name" value="PyrdxlP-dep_Trfase"/>
</dbReference>
<dbReference type="PANTHER" id="PTHR46383">
    <property type="entry name" value="ASPARTATE AMINOTRANSFERASE"/>
    <property type="match status" value="1"/>
</dbReference>